<feature type="region of interest" description="Disordered" evidence="1">
    <location>
        <begin position="59"/>
        <end position="91"/>
    </location>
</feature>
<evidence type="ECO:0000313" key="3">
    <source>
        <dbReference type="Proteomes" id="UP001422759"/>
    </source>
</evidence>
<evidence type="ECO:0000256" key="1">
    <source>
        <dbReference type="SAM" id="MobiDB-lite"/>
    </source>
</evidence>
<dbReference type="Proteomes" id="UP001422759">
    <property type="component" value="Unassembled WGS sequence"/>
</dbReference>
<sequence>MGDFSVGRWRRHGHDRLYVNREGADKAVGWYDFKTGEITVKDEQCRAAVLEALASHLPTTEARTEFSTSSSDDGVGRPPVLAQSDLSLNWA</sequence>
<comment type="caution">
    <text evidence="2">The sequence shown here is derived from an EMBL/GenBank/DDBJ whole genome shotgun (WGS) entry which is preliminary data.</text>
</comment>
<organism evidence="2 3">
    <name type="scientific">Kitasatospora kazusensis</name>
    <dbReference type="NCBI Taxonomy" id="407974"/>
    <lineage>
        <taxon>Bacteria</taxon>
        <taxon>Bacillati</taxon>
        <taxon>Actinomycetota</taxon>
        <taxon>Actinomycetes</taxon>
        <taxon>Kitasatosporales</taxon>
        <taxon>Streptomycetaceae</taxon>
        <taxon>Kitasatospora</taxon>
    </lineage>
</organism>
<name>A0ABP5L6A5_9ACTN</name>
<gene>
    <name evidence="2" type="ORF">GCM10009760_27550</name>
</gene>
<reference evidence="3" key="1">
    <citation type="journal article" date="2019" name="Int. J. Syst. Evol. Microbiol.">
        <title>The Global Catalogue of Microorganisms (GCM) 10K type strain sequencing project: providing services to taxonomists for standard genome sequencing and annotation.</title>
        <authorList>
            <consortium name="The Broad Institute Genomics Platform"/>
            <consortium name="The Broad Institute Genome Sequencing Center for Infectious Disease"/>
            <person name="Wu L."/>
            <person name="Ma J."/>
        </authorList>
    </citation>
    <scope>NUCLEOTIDE SEQUENCE [LARGE SCALE GENOMIC DNA]</scope>
    <source>
        <strain evidence="3">JCM 14560</strain>
    </source>
</reference>
<dbReference type="RefSeq" id="WP_344464517.1">
    <property type="nucleotide sequence ID" value="NZ_BAAANT010000013.1"/>
</dbReference>
<accession>A0ABP5L6A5</accession>
<dbReference type="EMBL" id="BAAANT010000013">
    <property type="protein sequence ID" value="GAA2142443.1"/>
    <property type="molecule type" value="Genomic_DNA"/>
</dbReference>
<proteinExistence type="predicted"/>
<evidence type="ECO:0000313" key="2">
    <source>
        <dbReference type="EMBL" id="GAA2142443.1"/>
    </source>
</evidence>
<keyword evidence="3" id="KW-1185">Reference proteome</keyword>
<protein>
    <submittedName>
        <fullName evidence="2">Uncharacterized protein</fullName>
    </submittedName>
</protein>